<dbReference type="Proteomes" id="UP001147733">
    <property type="component" value="Unassembled WGS sequence"/>
</dbReference>
<reference evidence="1" key="1">
    <citation type="submission" date="2022-11" db="EMBL/GenBank/DDBJ databases">
        <authorList>
            <person name="Petersen C."/>
        </authorList>
    </citation>
    <scope>NUCLEOTIDE SEQUENCE</scope>
    <source>
        <strain evidence="1">IBT 23319</strain>
    </source>
</reference>
<dbReference type="EMBL" id="JAPQKT010000009">
    <property type="protein sequence ID" value="KAJ5220650.1"/>
    <property type="molecule type" value="Genomic_DNA"/>
</dbReference>
<comment type="caution">
    <text evidence="1">The sequence shown here is derived from an EMBL/GenBank/DDBJ whole genome shotgun (WGS) entry which is preliminary data.</text>
</comment>
<keyword evidence="2" id="KW-1185">Reference proteome</keyword>
<dbReference type="OrthoDB" id="5327538at2759"/>
<dbReference type="GeneID" id="81387609"/>
<proteinExistence type="predicted"/>
<organism evidence="1 2">
    <name type="scientific">Penicillium citrinum</name>
    <dbReference type="NCBI Taxonomy" id="5077"/>
    <lineage>
        <taxon>Eukaryota</taxon>
        <taxon>Fungi</taxon>
        <taxon>Dikarya</taxon>
        <taxon>Ascomycota</taxon>
        <taxon>Pezizomycotina</taxon>
        <taxon>Eurotiomycetes</taxon>
        <taxon>Eurotiomycetidae</taxon>
        <taxon>Eurotiales</taxon>
        <taxon>Aspergillaceae</taxon>
        <taxon>Penicillium</taxon>
    </lineage>
</organism>
<reference evidence="1" key="2">
    <citation type="journal article" date="2023" name="IMA Fungus">
        <title>Comparative genomic study of the Penicillium genus elucidates a diverse pangenome and 15 lateral gene transfer events.</title>
        <authorList>
            <person name="Petersen C."/>
            <person name="Sorensen T."/>
            <person name="Nielsen M.R."/>
            <person name="Sondergaard T.E."/>
            <person name="Sorensen J.L."/>
            <person name="Fitzpatrick D.A."/>
            <person name="Frisvad J.C."/>
            <person name="Nielsen K.L."/>
        </authorList>
    </citation>
    <scope>NUCLEOTIDE SEQUENCE</scope>
    <source>
        <strain evidence="1">IBT 23319</strain>
    </source>
</reference>
<name>A0A9W9NIL4_PENCI</name>
<dbReference type="RefSeq" id="XP_056495573.1">
    <property type="nucleotide sequence ID" value="XM_056648442.1"/>
</dbReference>
<evidence type="ECO:0000313" key="1">
    <source>
        <dbReference type="EMBL" id="KAJ5220650.1"/>
    </source>
</evidence>
<protein>
    <recommendedName>
        <fullName evidence="3">Aminoglycoside phosphotransferase domain-containing protein</fullName>
    </recommendedName>
</protein>
<accession>A0A9W9NIL4</accession>
<evidence type="ECO:0008006" key="3">
    <source>
        <dbReference type="Google" id="ProtNLM"/>
    </source>
</evidence>
<dbReference type="AlphaFoldDB" id="A0A9W9NIL4"/>
<gene>
    <name evidence="1" type="ORF">N7469_009537</name>
</gene>
<sequence>MEQFYLKHVDDKGDHLIVDDELNIVGIIDWQMAQVVPASEAFGPSLGGNMIWLVLGGKDERLWRFFFGLDVDFSWDETLLLIRVIWAVFGIDKKTPIGKVGSRIRWRNIFMMSVWRRYSMILEQALEATTCQSLHSKTFTCIQH</sequence>
<evidence type="ECO:0000313" key="2">
    <source>
        <dbReference type="Proteomes" id="UP001147733"/>
    </source>
</evidence>